<dbReference type="PROSITE" id="PS51477">
    <property type="entry name" value="PAH"/>
    <property type="match status" value="2"/>
</dbReference>
<dbReference type="PANTHER" id="PTHR12346:SF8">
    <property type="entry name" value="PAIRED AMPHIPATHIC HELIX PROTEIN SIN3-LIKE 2"/>
    <property type="match status" value="1"/>
</dbReference>
<sequence>MERGFGQNQVPGSGNGGDVCRGATTSQKLTIIDAVSYLKEVKVVFMDQVVKYDMFCEILIDFKAKRVNIYDVIKRVKELFKGHNNLILGFQTFLPKGYKITFDKDEAPSNFGQNQVPGSGNGGDVCGGATTSKEVTAADALSYLWEVKAAFQDQREKYNMFIEIMKDFEARRIRTNAVITRVKELFKGHNNLILGFQTFLPEGYEITTDKDDAPPK</sequence>
<comment type="subcellular location">
    <subcellularLocation>
        <location evidence="1 3">Nucleus</location>
    </subcellularLocation>
</comment>
<dbReference type="RefSeq" id="XP_006593659.1">
    <property type="nucleotide sequence ID" value="XM_006593596.4"/>
</dbReference>
<organism evidence="5">
    <name type="scientific">Glycine max</name>
    <name type="common">Soybean</name>
    <name type="synonym">Glycine hispida</name>
    <dbReference type="NCBI Taxonomy" id="3847"/>
    <lineage>
        <taxon>Eukaryota</taxon>
        <taxon>Viridiplantae</taxon>
        <taxon>Streptophyta</taxon>
        <taxon>Embryophyta</taxon>
        <taxon>Tracheophyta</taxon>
        <taxon>Spermatophyta</taxon>
        <taxon>Magnoliopsida</taxon>
        <taxon>eudicotyledons</taxon>
        <taxon>Gunneridae</taxon>
        <taxon>Pentapetalae</taxon>
        <taxon>rosids</taxon>
        <taxon>fabids</taxon>
        <taxon>Fabales</taxon>
        <taxon>Fabaceae</taxon>
        <taxon>Papilionoideae</taxon>
        <taxon>50 kb inversion clade</taxon>
        <taxon>NPAAA clade</taxon>
        <taxon>indigoferoid/millettioid clade</taxon>
        <taxon>Phaseoleae</taxon>
        <taxon>Glycine</taxon>
        <taxon>Glycine subgen. Soja</taxon>
    </lineage>
</organism>
<dbReference type="Pfam" id="PF02671">
    <property type="entry name" value="PAH"/>
    <property type="match status" value="2"/>
</dbReference>
<dbReference type="InterPro" id="IPR003822">
    <property type="entry name" value="PAH"/>
</dbReference>
<evidence type="ECO:0000256" key="1">
    <source>
        <dbReference type="ARBA" id="ARBA00004123"/>
    </source>
</evidence>
<reference evidence="5" key="2">
    <citation type="submission" date="2018-02" db="UniProtKB">
        <authorList>
            <consortium name="EnsemblPlants"/>
        </authorList>
    </citation>
    <scope>IDENTIFICATION</scope>
    <source>
        <strain evidence="5">Williams 82</strain>
    </source>
</reference>
<dbReference type="HOGENOM" id="CLU_087416_2_1_1"/>
<dbReference type="EMBL" id="CM000846">
    <property type="protein sequence ID" value="KRH18551.1"/>
    <property type="molecule type" value="Genomic_DNA"/>
</dbReference>
<keyword evidence="2 3" id="KW-0539">Nucleus</keyword>
<evidence type="ECO:0000313" key="4">
    <source>
        <dbReference type="EMBL" id="KRH18551.1"/>
    </source>
</evidence>
<dbReference type="AlphaFoldDB" id="K7LXD8"/>
<dbReference type="OMA" id="DEDHMNE"/>
<dbReference type="KEGG" id="gmx:102664951"/>
<dbReference type="STRING" id="3847.K7LXD8"/>
<evidence type="ECO:0008006" key="7">
    <source>
        <dbReference type="Google" id="ProtNLM"/>
    </source>
</evidence>
<dbReference type="GeneID" id="102664951"/>
<name>K7LXD8_SOYBN</name>
<dbReference type="Gene3D" id="1.20.1160.11">
    <property type="entry name" value="Paired amphipathic helix"/>
    <property type="match status" value="2"/>
</dbReference>
<evidence type="ECO:0000256" key="2">
    <source>
        <dbReference type="ARBA" id="ARBA00023242"/>
    </source>
</evidence>
<evidence type="ECO:0000313" key="5">
    <source>
        <dbReference type="EnsemblPlants" id="KRH18551"/>
    </source>
</evidence>
<dbReference type="SUPFAM" id="SSF47762">
    <property type="entry name" value="PAH2 domain"/>
    <property type="match status" value="2"/>
</dbReference>
<dbReference type="eggNOG" id="KOG4204">
    <property type="taxonomic scope" value="Eukaryota"/>
</dbReference>
<protein>
    <recommendedName>
        <fullName evidence="7">Histone deacetylase interacting domain-containing protein</fullName>
    </recommendedName>
</protein>
<reference evidence="4 5" key="1">
    <citation type="journal article" date="2010" name="Nature">
        <title>Genome sequence of the palaeopolyploid soybean.</title>
        <authorList>
            <person name="Schmutz J."/>
            <person name="Cannon S.B."/>
            <person name="Schlueter J."/>
            <person name="Ma J."/>
            <person name="Mitros T."/>
            <person name="Nelson W."/>
            <person name="Hyten D.L."/>
            <person name="Song Q."/>
            <person name="Thelen J.J."/>
            <person name="Cheng J."/>
            <person name="Xu D."/>
            <person name="Hellsten U."/>
            <person name="May G.D."/>
            <person name="Yu Y."/>
            <person name="Sakurai T."/>
            <person name="Umezawa T."/>
            <person name="Bhattacharyya M.K."/>
            <person name="Sandhu D."/>
            <person name="Valliyodan B."/>
            <person name="Lindquist E."/>
            <person name="Peto M."/>
            <person name="Grant D."/>
            <person name="Shu S."/>
            <person name="Goodstein D."/>
            <person name="Barry K."/>
            <person name="Futrell-Griggs M."/>
            <person name="Abernathy B."/>
            <person name="Du J."/>
            <person name="Tian Z."/>
            <person name="Zhu L."/>
            <person name="Gill N."/>
            <person name="Joshi T."/>
            <person name="Libault M."/>
            <person name="Sethuraman A."/>
            <person name="Zhang X.-C."/>
            <person name="Shinozaki K."/>
            <person name="Nguyen H.T."/>
            <person name="Wing R.A."/>
            <person name="Cregan P."/>
            <person name="Specht J."/>
            <person name="Grimwood J."/>
            <person name="Rokhsar D."/>
            <person name="Stacey G."/>
            <person name="Shoemaker R.C."/>
            <person name="Jackson S.A."/>
        </authorList>
    </citation>
    <scope>NUCLEOTIDE SEQUENCE [LARGE SCALE GENOMIC DNA]</scope>
    <source>
        <strain evidence="5">cv. Williams 82</strain>
        <tissue evidence="4">Callus</tissue>
    </source>
</reference>
<accession>K7LXD8</accession>
<dbReference type="OrthoDB" id="1411596at2759"/>
<dbReference type="Gramene" id="KRH18551">
    <property type="protein sequence ID" value="KRH18551"/>
    <property type="gene ID" value="GLYMA_13G067600"/>
</dbReference>
<keyword evidence="6" id="KW-1185">Reference proteome</keyword>
<proteinExistence type="predicted"/>
<dbReference type="EnsemblPlants" id="KRH18551">
    <property type="protein sequence ID" value="KRH18551"/>
    <property type="gene ID" value="GLYMA_13G067600"/>
</dbReference>
<dbReference type="InterPro" id="IPR039774">
    <property type="entry name" value="Sin3-like"/>
</dbReference>
<gene>
    <name evidence="5" type="primary">LOC102664951</name>
    <name evidence="4" type="ORF">GLYMA_13G067600</name>
</gene>
<dbReference type="SMR" id="K7LXD8"/>
<dbReference type="GO" id="GO:0003714">
    <property type="term" value="F:transcription corepressor activity"/>
    <property type="evidence" value="ECO:0007669"/>
    <property type="project" value="InterPro"/>
</dbReference>
<evidence type="ECO:0000256" key="3">
    <source>
        <dbReference type="PROSITE-ProRule" id="PRU00810"/>
    </source>
</evidence>
<evidence type="ECO:0000313" key="6">
    <source>
        <dbReference type="Proteomes" id="UP000008827"/>
    </source>
</evidence>
<dbReference type="Proteomes" id="UP000008827">
    <property type="component" value="Chromosome 13"/>
</dbReference>
<dbReference type="FunFam" id="1.20.1160.11:FF:000001">
    <property type="entry name" value="Paired amphipathic helix protein Sin3"/>
    <property type="match status" value="2"/>
</dbReference>
<dbReference type="GO" id="GO:0005634">
    <property type="term" value="C:nucleus"/>
    <property type="evidence" value="ECO:0007669"/>
    <property type="project" value="UniProtKB-SubCell"/>
</dbReference>
<reference evidence="4" key="3">
    <citation type="submission" date="2018-07" db="EMBL/GenBank/DDBJ databases">
        <title>WGS assembly of Glycine max.</title>
        <authorList>
            <person name="Schmutz J."/>
            <person name="Cannon S."/>
            <person name="Schlueter J."/>
            <person name="Ma J."/>
            <person name="Mitros T."/>
            <person name="Nelson W."/>
            <person name="Hyten D."/>
            <person name="Song Q."/>
            <person name="Thelen J."/>
            <person name="Cheng J."/>
            <person name="Xu D."/>
            <person name="Hellsten U."/>
            <person name="May G."/>
            <person name="Yu Y."/>
            <person name="Sakurai T."/>
            <person name="Umezawa T."/>
            <person name="Bhattacharyya M."/>
            <person name="Sandhu D."/>
            <person name="Valliyodan B."/>
            <person name="Lindquist E."/>
            <person name="Peto M."/>
            <person name="Grant D."/>
            <person name="Shu S."/>
            <person name="Goodstein D."/>
            <person name="Barry K."/>
            <person name="Futrell-Griggs M."/>
            <person name="Abernathy B."/>
            <person name="Du J."/>
            <person name="Tian Z."/>
            <person name="Zhu L."/>
            <person name="Gill N."/>
            <person name="Joshi T."/>
            <person name="Libault M."/>
            <person name="Sethuraman A."/>
            <person name="Zhang X."/>
            <person name="Shinozaki K."/>
            <person name="Nguyen H."/>
            <person name="Wing R."/>
            <person name="Cregan P."/>
            <person name="Specht J."/>
            <person name="Grimwood J."/>
            <person name="Rokhsar D."/>
            <person name="Stacey G."/>
            <person name="Shoemaker R."/>
            <person name="Jackson S."/>
        </authorList>
    </citation>
    <scope>NUCLEOTIDE SEQUENCE</scope>
    <source>
        <tissue evidence="4">Callus</tissue>
    </source>
</reference>
<dbReference type="PaxDb" id="3847-GLYMA13G04825.1"/>
<dbReference type="PANTHER" id="PTHR12346">
    <property type="entry name" value="SIN3B-RELATED"/>
    <property type="match status" value="1"/>
</dbReference>
<dbReference type="InterPro" id="IPR036600">
    <property type="entry name" value="PAH_sf"/>
</dbReference>